<reference evidence="2" key="1">
    <citation type="submission" date="2024-10" db="EMBL/GenBank/DDBJ databases">
        <authorList>
            <person name="Ryan C."/>
        </authorList>
    </citation>
    <scope>NUCLEOTIDE SEQUENCE [LARGE SCALE GENOMIC DNA]</scope>
</reference>
<dbReference type="Proteomes" id="UP001497457">
    <property type="component" value="Chromosome 13rd"/>
</dbReference>
<name>A0ABC8X1K8_9POAL</name>
<gene>
    <name evidence="2" type="ORF">URODEC1_LOCUS19149</name>
</gene>
<dbReference type="PANTHER" id="PTHR33074:SF114">
    <property type="entry name" value="DUF1618 DOMAIN-CONTAINING PROTEIN"/>
    <property type="match status" value="1"/>
</dbReference>
<proteinExistence type="predicted"/>
<dbReference type="PANTHER" id="PTHR33074">
    <property type="entry name" value="EXPRESSED PROTEIN-RELATED"/>
    <property type="match status" value="1"/>
</dbReference>
<dbReference type="AlphaFoldDB" id="A0ABC8X1K8"/>
<dbReference type="InterPro" id="IPR011676">
    <property type="entry name" value="DUF1618"/>
</dbReference>
<accession>A0ABC8X1K8</accession>
<protein>
    <recommendedName>
        <fullName evidence="1">DUF1618 domain-containing protein</fullName>
    </recommendedName>
</protein>
<keyword evidence="3" id="KW-1185">Reference proteome</keyword>
<feature type="domain" description="DUF1618" evidence="1">
    <location>
        <begin position="257"/>
        <end position="392"/>
    </location>
</feature>
<evidence type="ECO:0000259" key="1">
    <source>
        <dbReference type="Pfam" id="PF07762"/>
    </source>
</evidence>
<dbReference type="Pfam" id="PF07762">
    <property type="entry name" value="DUF1618"/>
    <property type="match status" value="1"/>
</dbReference>
<dbReference type="EMBL" id="OZ075123">
    <property type="protein sequence ID" value="CAL4918413.1"/>
    <property type="molecule type" value="Genomic_DNA"/>
</dbReference>
<evidence type="ECO:0000313" key="3">
    <source>
        <dbReference type="Proteomes" id="UP001497457"/>
    </source>
</evidence>
<organism evidence="2 3">
    <name type="scientific">Urochloa decumbens</name>
    <dbReference type="NCBI Taxonomy" id="240449"/>
    <lineage>
        <taxon>Eukaryota</taxon>
        <taxon>Viridiplantae</taxon>
        <taxon>Streptophyta</taxon>
        <taxon>Embryophyta</taxon>
        <taxon>Tracheophyta</taxon>
        <taxon>Spermatophyta</taxon>
        <taxon>Magnoliopsida</taxon>
        <taxon>Liliopsida</taxon>
        <taxon>Poales</taxon>
        <taxon>Poaceae</taxon>
        <taxon>PACMAD clade</taxon>
        <taxon>Panicoideae</taxon>
        <taxon>Panicodae</taxon>
        <taxon>Paniceae</taxon>
        <taxon>Melinidinae</taxon>
        <taxon>Urochloa</taxon>
    </lineage>
</organism>
<sequence length="506" mass="56009">MFGKGLVRLDEASFHPPAIDAGGDGDEAEIPCVLLEYNTYVADRRNDTTAVEKSSCGREIQVSFFAARPPRVSYLCVFCRSASTDENQEMMIAVEPKVLATDDNLLLLRIVVSPEKNLIDGCDFYIYQPAGSDGPSLQRLPRPPGNIILLPNHVGILSCPANDRDGGSTGLSLLRPHRAPQDKFYMVAALCDYNDLLALGRGRFVLHVYNSKLQTWTAINVSVDDQHFQKYQEEGYLLHFNTRAIAVGGEDATVAFVDLWNGILLCDLSHVKDKPWLRYVPLPAPSGSPSDADAYLSRDIAVVDGHFKFVQSRPKCKDCPTCGGDDYFWKFAIWTRPVSASSLLDDSWQLVCDMESSRMDVKSCPGFELLPKLGDNTSAPFRRLLISHPTLSWNCSTDNTVWFMVKVKQFDARAWVIAVDIMNNRLQGVAEFDAGRYTVTGFAYRHSRISKYLNKAPGTKEKLKRPGGMLLLGSAHKKLPGIRKPIQHDAGIEGVAEGGGDDMLLG</sequence>
<evidence type="ECO:0000313" key="2">
    <source>
        <dbReference type="EMBL" id="CAL4918413.1"/>
    </source>
</evidence>